<evidence type="ECO:0000313" key="2">
    <source>
        <dbReference type="EMBL" id="NYT47873.1"/>
    </source>
</evidence>
<dbReference type="Proteomes" id="UP000559809">
    <property type="component" value="Unassembled WGS sequence"/>
</dbReference>
<evidence type="ECO:0000313" key="3">
    <source>
        <dbReference type="Proteomes" id="UP000559809"/>
    </source>
</evidence>
<proteinExistence type="predicted"/>
<dbReference type="EMBL" id="JACCEM010000001">
    <property type="protein sequence ID" value="NYT47873.1"/>
    <property type="molecule type" value="Genomic_DNA"/>
</dbReference>
<protein>
    <submittedName>
        <fullName evidence="2">DUF4743 domain-containing protein</fullName>
    </submittedName>
</protein>
<dbReference type="Pfam" id="PF00293">
    <property type="entry name" value="NUDIX"/>
    <property type="match status" value="1"/>
</dbReference>
<dbReference type="GO" id="GO:0003824">
    <property type="term" value="F:catalytic activity"/>
    <property type="evidence" value="ECO:0007669"/>
    <property type="project" value="UniProtKB-ARBA"/>
</dbReference>
<sequence length="277" mass="30532">MKDALASALAPRLSRRKNQLAKHIQQLPPTGSRPLTVSGRVAGWITQTATRHADGLPGIHIEDEAVHVTAFPQQRMSLPRVFERLALALRDAGCLRGWRDELLDVYGEGKRLSVIERAAVRPLGLLTKAVHLNAWSPDGGLWVARRSLTKSTDPGMWDTLVGGLAGAGENLDASLLRESNEEAGLEPTDIGSRTPLRTILRMHRRLPEGYQVEDVLVSDVVLAETVAPRNLDGEVSEIRLVPLDDLWSMVEAGEFTREAELVILEGLERRMQEGRIS</sequence>
<reference evidence="2 3" key="1">
    <citation type="submission" date="2020-07" db="EMBL/GenBank/DDBJ databases">
        <title>Taxonomic revisions and descriptions of new bacterial species based on genomic comparisons in the high-G+C-content subgroup of the family Alcaligenaceae.</title>
        <authorList>
            <person name="Szabo A."/>
            <person name="Felfoldi T."/>
        </authorList>
    </citation>
    <scope>NUCLEOTIDE SEQUENCE [LARGE SCALE GENOMIC DNA]</scope>
    <source>
        <strain evidence="2 3">LMG 24012</strain>
    </source>
</reference>
<name>A0A853FTE0_9BURK</name>
<dbReference type="SUPFAM" id="SSF55811">
    <property type="entry name" value="Nudix"/>
    <property type="match status" value="1"/>
</dbReference>
<keyword evidence="3" id="KW-1185">Reference proteome</keyword>
<dbReference type="RefSeq" id="WP_180152982.1">
    <property type="nucleotide sequence ID" value="NZ_JACCEM010000001.1"/>
</dbReference>
<dbReference type="InterPro" id="IPR015797">
    <property type="entry name" value="NUDIX_hydrolase-like_dom_sf"/>
</dbReference>
<dbReference type="InterPro" id="IPR000086">
    <property type="entry name" value="NUDIX_hydrolase_dom"/>
</dbReference>
<gene>
    <name evidence="2" type="ORF">H0A72_00975</name>
</gene>
<dbReference type="CDD" id="cd03676">
    <property type="entry name" value="NUDIX_Tnr3_like"/>
    <property type="match status" value="1"/>
</dbReference>
<dbReference type="AlphaFoldDB" id="A0A853FTE0"/>
<organism evidence="2 3">
    <name type="scientific">Parapusillimonas granuli</name>
    <dbReference type="NCBI Taxonomy" id="380911"/>
    <lineage>
        <taxon>Bacteria</taxon>
        <taxon>Pseudomonadati</taxon>
        <taxon>Pseudomonadota</taxon>
        <taxon>Betaproteobacteria</taxon>
        <taxon>Burkholderiales</taxon>
        <taxon>Alcaligenaceae</taxon>
        <taxon>Parapusillimonas</taxon>
    </lineage>
</organism>
<accession>A0A853FTE0</accession>
<dbReference type="PROSITE" id="PS51462">
    <property type="entry name" value="NUDIX"/>
    <property type="match status" value="1"/>
</dbReference>
<dbReference type="Gene3D" id="3.90.79.10">
    <property type="entry name" value="Nucleoside Triphosphate Pyrophosphohydrolase"/>
    <property type="match status" value="1"/>
</dbReference>
<evidence type="ECO:0000259" key="1">
    <source>
        <dbReference type="PROSITE" id="PS51462"/>
    </source>
</evidence>
<comment type="caution">
    <text evidence="2">The sequence shown here is derived from an EMBL/GenBank/DDBJ whole genome shotgun (WGS) entry which is preliminary data.</text>
</comment>
<feature type="domain" description="Nudix hydrolase" evidence="1">
    <location>
        <begin position="125"/>
        <end position="263"/>
    </location>
</feature>